<dbReference type="Gene3D" id="2.30.110.10">
    <property type="entry name" value="Electron Transport, Fmn-binding Protein, Chain A"/>
    <property type="match status" value="1"/>
</dbReference>
<keyword evidence="4" id="KW-1185">Reference proteome</keyword>
<name>A0ABV4TVM9_9GAMM</name>
<dbReference type="SUPFAM" id="SSF50475">
    <property type="entry name" value="FMN-binding split barrel"/>
    <property type="match status" value="1"/>
</dbReference>
<reference evidence="3 4" key="1">
    <citation type="submission" date="2024-08" db="EMBL/GenBank/DDBJ databases">
        <title>Whole-genome sequencing of halo(alkali)philic microorganisms from hypersaline lakes.</title>
        <authorList>
            <person name="Sorokin D.Y."/>
            <person name="Merkel A.Y."/>
            <person name="Messina E."/>
            <person name="Yakimov M."/>
        </authorList>
    </citation>
    <scope>NUCLEOTIDE SEQUENCE [LARGE SCALE GENOMIC DNA]</scope>
    <source>
        <strain evidence="3 4">Cl-TMA</strain>
    </source>
</reference>
<proteinExistence type="predicted"/>
<dbReference type="Proteomes" id="UP001575181">
    <property type="component" value="Unassembled WGS sequence"/>
</dbReference>
<comment type="caution">
    <text evidence="3">The sequence shown here is derived from an EMBL/GenBank/DDBJ whole genome shotgun (WGS) entry which is preliminary data.</text>
</comment>
<dbReference type="Pfam" id="PF01243">
    <property type="entry name" value="PNPOx_N"/>
    <property type="match status" value="1"/>
</dbReference>
<protein>
    <submittedName>
        <fullName evidence="3">Pyridoxamine 5'-phosphate oxidase family protein</fullName>
    </submittedName>
</protein>
<sequence length="154" mass="17090">MNEETERFILDLLADHNILTLATVRPDGYPQAITVGYVNDGLTLYVGVGADSQKAANIAKDSRASLTVDRDYADWNKIKGLSMGGRAELVDDEAEIQRALDLMLKKFPQITELLGSDESLAEMDEMALIRITPEVISVLNYELGFGHTEMVWLD</sequence>
<dbReference type="InterPro" id="IPR052019">
    <property type="entry name" value="F420H2_bilvrd_red/Heme_oxyg"/>
</dbReference>
<organism evidence="3 4">
    <name type="scientific">Thiohalorhabdus methylotrophus</name>
    <dbReference type="NCBI Taxonomy" id="3242694"/>
    <lineage>
        <taxon>Bacteria</taxon>
        <taxon>Pseudomonadati</taxon>
        <taxon>Pseudomonadota</taxon>
        <taxon>Gammaproteobacteria</taxon>
        <taxon>Thiohalorhabdales</taxon>
        <taxon>Thiohalorhabdaceae</taxon>
        <taxon>Thiohalorhabdus</taxon>
    </lineage>
</organism>
<dbReference type="InterPro" id="IPR012349">
    <property type="entry name" value="Split_barrel_FMN-bd"/>
</dbReference>
<dbReference type="InterPro" id="IPR011576">
    <property type="entry name" value="Pyridox_Oxase_N"/>
</dbReference>
<dbReference type="EMBL" id="JBGUAW010000004">
    <property type="protein sequence ID" value="MFA9460644.1"/>
    <property type="molecule type" value="Genomic_DNA"/>
</dbReference>
<evidence type="ECO:0000313" key="3">
    <source>
        <dbReference type="EMBL" id="MFA9460644.1"/>
    </source>
</evidence>
<evidence type="ECO:0000259" key="2">
    <source>
        <dbReference type="Pfam" id="PF01243"/>
    </source>
</evidence>
<accession>A0ABV4TVM9</accession>
<evidence type="ECO:0000256" key="1">
    <source>
        <dbReference type="ARBA" id="ARBA00023002"/>
    </source>
</evidence>
<keyword evidence="1" id="KW-0560">Oxidoreductase</keyword>
<gene>
    <name evidence="3" type="ORF">ACERLL_07370</name>
</gene>
<evidence type="ECO:0000313" key="4">
    <source>
        <dbReference type="Proteomes" id="UP001575181"/>
    </source>
</evidence>
<dbReference type="PANTHER" id="PTHR35176">
    <property type="entry name" value="HEME OXYGENASE HI_0854-RELATED"/>
    <property type="match status" value="1"/>
</dbReference>
<dbReference type="PANTHER" id="PTHR35176:SF6">
    <property type="entry name" value="HEME OXYGENASE HI_0854-RELATED"/>
    <property type="match status" value="1"/>
</dbReference>
<dbReference type="RefSeq" id="WP_373655425.1">
    <property type="nucleotide sequence ID" value="NZ_JBGUAW010000004.1"/>
</dbReference>
<feature type="domain" description="Pyridoxamine 5'-phosphate oxidase N-terminal" evidence="2">
    <location>
        <begin position="9"/>
        <end position="137"/>
    </location>
</feature>